<comment type="subcellular location">
    <subcellularLocation>
        <location evidence="2">Cytoplasm</location>
    </subcellularLocation>
</comment>
<evidence type="ECO:0000256" key="7">
    <source>
        <dbReference type="ARBA" id="ARBA00022801"/>
    </source>
</evidence>
<dbReference type="EC" id="3.4.21.-" evidence="10"/>
<comment type="similarity">
    <text evidence="3 10">Belongs to the peptidase S9A family.</text>
</comment>
<keyword evidence="9" id="KW-0007">Acetylation</keyword>
<comment type="catalytic activity">
    <reaction evidence="1">
        <text>Hydrolysis of Pro-|-Xaa &gt;&gt; Ala-|-Xaa in oligopeptides.</text>
        <dbReference type="EC" id="3.4.21.26"/>
    </reaction>
</comment>
<evidence type="ECO:0000256" key="2">
    <source>
        <dbReference type="ARBA" id="ARBA00004496"/>
    </source>
</evidence>
<dbReference type="InterPro" id="IPR001375">
    <property type="entry name" value="Peptidase_S9_cat"/>
</dbReference>
<dbReference type="GO" id="GO:0004252">
    <property type="term" value="F:serine-type endopeptidase activity"/>
    <property type="evidence" value="ECO:0007669"/>
    <property type="project" value="UniProtKB-UniRule"/>
</dbReference>
<dbReference type="InterPro" id="IPR002470">
    <property type="entry name" value="Peptidase_S9A"/>
</dbReference>
<evidence type="ECO:0000256" key="6">
    <source>
        <dbReference type="ARBA" id="ARBA00022670"/>
    </source>
</evidence>
<dbReference type="Gene3D" id="2.130.10.120">
    <property type="entry name" value="Prolyl oligopeptidase, N-terminal domain"/>
    <property type="match status" value="1"/>
</dbReference>
<dbReference type="PROSITE" id="PS00708">
    <property type="entry name" value="PRO_ENDOPEP_SER"/>
    <property type="match status" value="1"/>
</dbReference>
<dbReference type="SUPFAM" id="SSF53474">
    <property type="entry name" value="alpha/beta-Hydrolases"/>
    <property type="match status" value="1"/>
</dbReference>
<dbReference type="FunFam" id="3.40.50.1820:FF:000005">
    <property type="entry name" value="Prolyl endopeptidase"/>
    <property type="match status" value="1"/>
</dbReference>
<evidence type="ECO:0000256" key="1">
    <source>
        <dbReference type="ARBA" id="ARBA00001070"/>
    </source>
</evidence>
<keyword evidence="6 10" id="KW-0645">Protease</keyword>
<keyword evidence="8 10" id="KW-0720">Serine protease</keyword>
<dbReference type="EMBL" id="LR789284">
    <property type="protein sequence ID" value="CAB3265146.1"/>
    <property type="molecule type" value="mRNA"/>
</dbReference>
<organism evidence="13">
    <name type="scientific">Phallusia mammillata</name>
    <dbReference type="NCBI Taxonomy" id="59560"/>
    <lineage>
        <taxon>Eukaryota</taxon>
        <taxon>Metazoa</taxon>
        <taxon>Chordata</taxon>
        <taxon>Tunicata</taxon>
        <taxon>Ascidiacea</taxon>
        <taxon>Phlebobranchia</taxon>
        <taxon>Ascidiidae</taxon>
        <taxon>Phallusia</taxon>
    </lineage>
</organism>
<dbReference type="GO" id="GO:0070012">
    <property type="term" value="F:oligopeptidase activity"/>
    <property type="evidence" value="ECO:0007669"/>
    <property type="project" value="TreeGrafter"/>
</dbReference>
<dbReference type="Pfam" id="PF00326">
    <property type="entry name" value="Peptidase_S9"/>
    <property type="match status" value="1"/>
</dbReference>
<gene>
    <name evidence="13" type="primary">Prep-001</name>
</gene>
<dbReference type="InterPro" id="IPR029058">
    <property type="entry name" value="AB_hydrolase_fold"/>
</dbReference>
<dbReference type="FunFam" id="3.40.50.1820:FF:000275">
    <property type="entry name" value="Prolyl endopeptidase"/>
    <property type="match status" value="1"/>
</dbReference>
<evidence type="ECO:0000256" key="5">
    <source>
        <dbReference type="ARBA" id="ARBA00022490"/>
    </source>
</evidence>
<dbReference type="AlphaFoldDB" id="A0A6F9DQ84"/>
<proteinExistence type="evidence at transcript level"/>
<dbReference type="Pfam" id="PF02897">
    <property type="entry name" value="Peptidase_S9_N"/>
    <property type="match status" value="1"/>
</dbReference>
<dbReference type="GO" id="GO:0006508">
    <property type="term" value="P:proteolysis"/>
    <property type="evidence" value="ECO:0007669"/>
    <property type="project" value="UniProtKB-KW"/>
</dbReference>
<dbReference type="Gene3D" id="3.40.50.1820">
    <property type="entry name" value="alpha/beta hydrolase"/>
    <property type="match status" value="1"/>
</dbReference>
<dbReference type="InterPro" id="IPR023302">
    <property type="entry name" value="Pept_S9A_N"/>
</dbReference>
<feature type="domain" description="Peptidase S9A N-terminal" evidence="12">
    <location>
        <begin position="6"/>
        <end position="418"/>
    </location>
</feature>
<keyword evidence="5" id="KW-0963">Cytoplasm</keyword>
<protein>
    <recommendedName>
        <fullName evidence="4 10">Prolyl endopeptidase</fullName>
        <ecNumber evidence="10">3.4.21.-</ecNumber>
    </recommendedName>
</protein>
<dbReference type="PANTHER" id="PTHR42881:SF2">
    <property type="entry name" value="PROLYL ENDOPEPTIDASE"/>
    <property type="match status" value="1"/>
</dbReference>
<evidence type="ECO:0000256" key="9">
    <source>
        <dbReference type="ARBA" id="ARBA00022990"/>
    </source>
</evidence>
<evidence type="ECO:0000313" key="13">
    <source>
        <dbReference type="EMBL" id="CAB3265146.1"/>
    </source>
</evidence>
<dbReference type="PANTHER" id="PTHR42881">
    <property type="entry name" value="PROLYL ENDOPEPTIDASE"/>
    <property type="match status" value="1"/>
</dbReference>
<evidence type="ECO:0000256" key="3">
    <source>
        <dbReference type="ARBA" id="ARBA00005228"/>
    </source>
</evidence>
<dbReference type="GO" id="GO:0005829">
    <property type="term" value="C:cytosol"/>
    <property type="evidence" value="ECO:0007669"/>
    <property type="project" value="TreeGrafter"/>
</dbReference>
<keyword evidence="7 10" id="KW-0378">Hydrolase</keyword>
<dbReference type="FunFam" id="2.130.10.120:FF:000001">
    <property type="entry name" value="Prolyl endopeptidase"/>
    <property type="match status" value="1"/>
</dbReference>
<accession>A0A6F9DQ84</accession>
<feature type="domain" description="Peptidase S9 prolyl oligopeptidase catalytic" evidence="11">
    <location>
        <begin position="482"/>
        <end position="705"/>
    </location>
</feature>
<dbReference type="PRINTS" id="PR00862">
    <property type="entry name" value="PROLIGOPTASE"/>
</dbReference>
<dbReference type="SUPFAM" id="SSF50993">
    <property type="entry name" value="Peptidase/esterase 'gauge' domain"/>
    <property type="match status" value="1"/>
</dbReference>
<evidence type="ECO:0000256" key="8">
    <source>
        <dbReference type="ARBA" id="ARBA00022825"/>
    </source>
</evidence>
<evidence type="ECO:0000256" key="10">
    <source>
        <dbReference type="RuleBase" id="RU368024"/>
    </source>
</evidence>
<dbReference type="InterPro" id="IPR002471">
    <property type="entry name" value="Pept_S9_AS"/>
</dbReference>
<sequence length="710" mass="80364">MAYNYPKARKDNKCIDDFHGTKVCDHYTWMEDPDSEETKGFVEEQNKITMPYLQNCPARNPFCERMTELYNYPKYSCPKKQGSNYFFFLNTGLQNQSVMYKQDTLESTPTTFLDPNTLSEDGTVSLRGYSFSENGKFFAYGLSSSGSDWVTIKFKNVENNQDLPDVLERVKFSCMSWTHDHKGLFYNCYLEQEGKTDGTETTSNVNQKLFYHRLGTKQSEDVLFAEFPENPNWMSGITITDDGDYALLAISEGCDPVNKLWYIDLRTLPDGISQKPDWVKLVDNFDAEYDYITNEGVVFTFKTNLDAPRYKLINIDISIPHKDNWKELLGENEKDVLEWATCVNGDTLIVSYLRDVKNVLEVRHLGNGSLIKNLPLDVGTVVGFSGKKKHSEIFFMFMSFLTPGIIYRYDFESGDKKPSIFRKIEVKGFDGSLFETEQVFYSSNDGTKIPMFITHKKGIELDGSHPTLLYGYGGFNISITPSYSVSRVIFMQNLGGIVAIANIRGGGEYGETWHKSGSLKNKQNCFDDFQSAAKYLTDQKYTSPQKIAINGGSNGGLLVAACINQKPQLFGCAVAQVGVMDMLKFHKYTIGHAWKTDFGCADEDKEQFECLFKYSPIHNVQVPRGANVQYPSLLLMTGDHDDRVVPHHSLKYIAQVQDIIGARKEQKNPLLIRVDTKSGHGAGKPTAKVIEEVADMYGFIAKNLEADWSS</sequence>
<reference evidence="13" key="1">
    <citation type="submission" date="2020-04" db="EMBL/GenBank/DDBJ databases">
        <authorList>
            <person name="Neveu A P."/>
        </authorList>
    </citation>
    <scope>NUCLEOTIDE SEQUENCE</scope>
    <source>
        <tissue evidence="13">Whole embryo</tissue>
    </source>
</reference>
<evidence type="ECO:0000256" key="4">
    <source>
        <dbReference type="ARBA" id="ARBA00016310"/>
    </source>
</evidence>
<dbReference type="InterPro" id="IPR051167">
    <property type="entry name" value="Prolyl_oligopep/macrocyclase"/>
</dbReference>
<evidence type="ECO:0000259" key="12">
    <source>
        <dbReference type="Pfam" id="PF02897"/>
    </source>
</evidence>
<name>A0A6F9DQ84_9ASCI</name>
<evidence type="ECO:0000259" key="11">
    <source>
        <dbReference type="Pfam" id="PF00326"/>
    </source>
</evidence>